<dbReference type="EMBL" id="FUZZ01000005">
    <property type="protein sequence ID" value="SKD09469.1"/>
    <property type="molecule type" value="Genomic_DNA"/>
</dbReference>
<dbReference type="GO" id="GO:0000155">
    <property type="term" value="F:phosphorelay sensor kinase activity"/>
    <property type="evidence" value="ECO:0007669"/>
    <property type="project" value="InterPro"/>
</dbReference>
<dbReference type="SUPFAM" id="SSF55874">
    <property type="entry name" value="ATPase domain of HSP90 chaperone/DNA topoisomerase II/histidine kinase"/>
    <property type="match status" value="1"/>
</dbReference>
<dbReference type="PANTHER" id="PTHR34220">
    <property type="entry name" value="SENSOR HISTIDINE KINASE YPDA"/>
    <property type="match status" value="1"/>
</dbReference>
<proteinExistence type="predicted"/>
<dbReference type="SUPFAM" id="SSF48452">
    <property type="entry name" value="TPR-like"/>
    <property type="match status" value="1"/>
</dbReference>
<dbReference type="PROSITE" id="PS50005">
    <property type="entry name" value="TPR"/>
    <property type="match status" value="1"/>
</dbReference>
<organism evidence="4 5">
    <name type="scientific">Chitinophaga ginsengisegetis</name>
    <dbReference type="NCBI Taxonomy" id="393003"/>
    <lineage>
        <taxon>Bacteria</taxon>
        <taxon>Pseudomonadati</taxon>
        <taxon>Bacteroidota</taxon>
        <taxon>Chitinophagia</taxon>
        <taxon>Chitinophagales</taxon>
        <taxon>Chitinophagaceae</taxon>
        <taxon>Chitinophaga</taxon>
    </lineage>
</organism>
<evidence type="ECO:0000313" key="4">
    <source>
        <dbReference type="EMBL" id="SKD09469.1"/>
    </source>
</evidence>
<dbReference type="InterPro" id="IPR019734">
    <property type="entry name" value="TPR_rpt"/>
</dbReference>
<sequence length="637" mass="73914">MNVRTALAVFPLLPLLFMASCKDREKPRKDQEKTFSATPRQDYLSLVISMDTLSYDGIRKAVYREDSLLRHTPDSNANPFFHYFRGRRYSMERQQDSAIAEYKKMVGTKDDVEVELLKTYAILDNTTNNGTMVEGALMNSILAGLQKAESSHSRLTYRFYDLMAKAYYQNYNRKESLEYAERYYKNHPYKSHPVIRQRYYDISFMLASSANDYDKMMLYNVKARNLAKSIGDSMAIARSYDNLSQVYERQGQYEKTLECSRIFIDYLRRTNNLQPTAYNNLAVSFLRNNQLDSAIYYYKEAIALAKKDKNRKEGPSYYKGLIEAYKKKGAYEEAMKAADYAFSIEIDNIKQIEAVKVAEIQAKYETEKKDRNIAELSSRNALNEKVIRQQRWTLGLASLVFIGILLFFYIIHRQYRLKERNKLLQLENSRLNIEQKLLQAQLNPHFIFNSIANLQSLVASGDTKESVRYLSAFSGLLRSVLEQSRKDFISLEEEVTSLKNYLQLQQMRFAGIFDYEVTVAEDLYPEDILIPPMLVQPFVENAIEHGFRNIQYKGILKVSFRTENNQLFILVDDNGTGITRKEEGQQKKRSLAGIILKERLEALFKSGGQEADFEIENKVNNGTHGVTVRIVIPEIRD</sequence>
<dbReference type="GO" id="GO:0016020">
    <property type="term" value="C:membrane"/>
    <property type="evidence" value="ECO:0007669"/>
    <property type="project" value="InterPro"/>
</dbReference>
<feature type="repeat" description="TPR" evidence="1">
    <location>
        <begin position="275"/>
        <end position="308"/>
    </location>
</feature>
<dbReference type="SMART" id="SM00028">
    <property type="entry name" value="TPR"/>
    <property type="match status" value="3"/>
</dbReference>
<dbReference type="STRING" id="393003.SAMN05660461_5358"/>
<dbReference type="Proteomes" id="UP000190166">
    <property type="component" value="Unassembled WGS sequence"/>
</dbReference>
<keyword evidence="2" id="KW-1133">Transmembrane helix</keyword>
<reference evidence="4 5" key="1">
    <citation type="submission" date="2017-02" db="EMBL/GenBank/DDBJ databases">
        <authorList>
            <person name="Peterson S.W."/>
        </authorList>
    </citation>
    <scope>NUCLEOTIDE SEQUENCE [LARGE SCALE GENOMIC DNA]</scope>
    <source>
        <strain evidence="4 5">DSM 18108</strain>
    </source>
</reference>
<feature type="domain" description="Signal transduction histidine kinase internal region" evidence="3">
    <location>
        <begin position="434"/>
        <end position="510"/>
    </location>
</feature>
<feature type="transmembrane region" description="Helical" evidence="2">
    <location>
        <begin position="392"/>
        <end position="411"/>
    </location>
</feature>
<evidence type="ECO:0000313" key="5">
    <source>
        <dbReference type="Proteomes" id="UP000190166"/>
    </source>
</evidence>
<dbReference type="InterPro" id="IPR011990">
    <property type="entry name" value="TPR-like_helical_dom_sf"/>
</dbReference>
<keyword evidence="2" id="KW-0472">Membrane</keyword>
<dbReference type="AlphaFoldDB" id="A0A1T5PB32"/>
<keyword evidence="1" id="KW-0802">TPR repeat</keyword>
<protein>
    <submittedName>
        <fullName evidence="4">TPR repeat-containing protein</fullName>
    </submittedName>
</protein>
<dbReference type="Gene3D" id="1.25.40.10">
    <property type="entry name" value="Tetratricopeptide repeat domain"/>
    <property type="match status" value="1"/>
</dbReference>
<dbReference type="InterPro" id="IPR010559">
    <property type="entry name" value="Sig_transdc_His_kin_internal"/>
</dbReference>
<dbReference type="InterPro" id="IPR036890">
    <property type="entry name" value="HATPase_C_sf"/>
</dbReference>
<dbReference type="Gene3D" id="3.30.565.10">
    <property type="entry name" value="Histidine kinase-like ATPase, C-terminal domain"/>
    <property type="match status" value="1"/>
</dbReference>
<dbReference type="Pfam" id="PF06580">
    <property type="entry name" value="His_kinase"/>
    <property type="match status" value="1"/>
</dbReference>
<keyword evidence="2" id="KW-0812">Transmembrane</keyword>
<evidence type="ECO:0000259" key="3">
    <source>
        <dbReference type="Pfam" id="PF06580"/>
    </source>
</evidence>
<dbReference type="PROSITE" id="PS51257">
    <property type="entry name" value="PROKAR_LIPOPROTEIN"/>
    <property type="match status" value="1"/>
</dbReference>
<accession>A0A1T5PB32</accession>
<gene>
    <name evidence="4" type="ORF">SAMN05660461_5358</name>
</gene>
<dbReference type="PANTHER" id="PTHR34220:SF7">
    <property type="entry name" value="SENSOR HISTIDINE KINASE YPDA"/>
    <property type="match status" value="1"/>
</dbReference>
<dbReference type="RefSeq" id="WP_079472632.1">
    <property type="nucleotide sequence ID" value="NZ_FUZZ01000005.1"/>
</dbReference>
<evidence type="ECO:0000256" key="2">
    <source>
        <dbReference type="SAM" id="Phobius"/>
    </source>
</evidence>
<evidence type="ECO:0000256" key="1">
    <source>
        <dbReference type="PROSITE-ProRule" id="PRU00339"/>
    </source>
</evidence>
<keyword evidence="5" id="KW-1185">Reference proteome</keyword>
<dbReference type="InterPro" id="IPR050640">
    <property type="entry name" value="Bact_2-comp_sensor_kinase"/>
</dbReference>
<name>A0A1T5PB32_9BACT</name>